<evidence type="ECO:0000313" key="2">
    <source>
        <dbReference type="EMBL" id="MBW8191609.1"/>
    </source>
</evidence>
<proteinExistence type="predicted"/>
<name>A0ABS7EHA7_9GAMM</name>
<dbReference type="NCBIfam" id="NF006077">
    <property type="entry name" value="PRK08223.1"/>
    <property type="match status" value="1"/>
</dbReference>
<dbReference type="Proteomes" id="UP001166251">
    <property type="component" value="Unassembled WGS sequence"/>
</dbReference>
<keyword evidence="3" id="KW-1185">Reference proteome</keyword>
<dbReference type="GO" id="GO:0016779">
    <property type="term" value="F:nucleotidyltransferase activity"/>
    <property type="evidence" value="ECO:0007669"/>
    <property type="project" value="UniProtKB-KW"/>
</dbReference>
<protein>
    <submittedName>
        <fullName evidence="2">ThiF family adenylyltransferase</fullName>
    </submittedName>
</protein>
<keyword evidence="2" id="KW-0808">Transferase</keyword>
<dbReference type="InterPro" id="IPR035985">
    <property type="entry name" value="Ubiquitin-activating_enz"/>
</dbReference>
<comment type="caution">
    <text evidence="2">The sequence shown here is derived from an EMBL/GenBank/DDBJ whole genome shotgun (WGS) entry which is preliminary data.</text>
</comment>
<organism evidence="2 3">
    <name type="scientific">Neiella holothuriorum</name>
    <dbReference type="NCBI Taxonomy" id="2870530"/>
    <lineage>
        <taxon>Bacteria</taxon>
        <taxon>Pseudomonadati</taxon>
        <taxon>Pseudomonadota</taxon>
        <taxon>Gammaproteobacteria</taxon>
        <taxon>Alteromonadales</taxon>
        <taxon>Echinimonadaceae</taxon>
        <taxon>Neiella</taxon>
    </lineage>
</organism>
<dbReference type="InterPro" id="IPR000594">
    <property type="entry name" value="ThiF_NAD_FAD-bd"/>
</dbReference>
<accession>A0ABS7EHA7</accession>
<dbReference type="PANTHER" id="PTHR43267">
    <property type="entry name" value="TRNA THREONYLCARBAMOYLADENOSINE DEHYDRATASE"/>
    <property type="match status" value="1"/>
</dbReference>
<dbReference type="EMBL" id="JAHZSS010000013">
    <property type="protein sequence ID" value="MBW8191609.1"/>
    <property type="molecule type" value="Genomic_DNA"/>
</dbReference>
<dbReference type="InterPro" id="IPR045886">
    <property type="entry name" value="ThiF/MoeB/HesA"/>
</dbReference>
<dbReference type="Pfam" id="PF00899">
    <property type="entry name" value="ThiF"/>
    <property type="match status" value="1"/>
</dbReference>
<dbReference type="Gene3D" id="3.40.50.720">
    <property type="entry name" value="NAD(P)-binding Rossmann-like Domain"/>
    <property type="match status" value="1"/>
</dbReference>
<dbReference type="SUPFAM" id="SSF69572">
    <property type="entry name" value="Activating enzymes of the ubiquitin-like proteins"/>
    <property type="match status" value="1"/>
</dbReference>
<dbReference type="PANTHER" id="PTHR43267:SF1">
    <property type="entry name" value="TRNA THREONYLCARBAMOYLADENOSINE DEHYDRATASE"/>
    <property type="match status" value="1"/>
</dbReference>
<evidence type="ECO:0000259" key="1">
    <source>
        <dbReference type="Pfam" id="PF00899"/>
    </source>
</evidence>
<reference evidence="2" key="1">
    <citation type="submission" date="2021-07" db="EMBL/GenBank/DDBJ databases">
        <title>Neiella marina sp. nov., isolated from the intestinal content of sea cucumber Apostichopus japonicus.</title>
        <authorList>
            <person name="Bai X."/>
        </authorList>
    </citation>
    <scope>NUCLEOTIDE SEQUENCE</scope>
    <source>
        <strain evidence="2">126</strain>
    </source>
</reference>
<dbReference type="RefSeq" id="WP_220104385.1">
    <property type="nucleotide sequence ID" value="NZ_JAHZSS010000013.1"/>
</dbReference>
<gene>
    <name evidence="2" type="ORF">K0504_11225</name>
</gene>
<dbReference type="CDD" id="cd01483">
    <property type="entry name" value="E1_enzyme_family"/>
    <property type="match status" value="1"/>
</dbReference>
<keyword evidence="2" id="KW-0548">Nucleotidyltransferase</keyword>
<sequence>MFDYESAFSRNIGWVTESEQQTLRHKRVAIAGSGGVGGEHAVTLARLGIQNFNLSDFDEFEVHNFNRQAGAFMSTLDRPKVEVMAEVCKDINPDADVKVFPEGIFEHNVDEFLEGVDIYVDSLDFFALEARKTVLSKCYEKNIPVVIAAPLGMGTSVVCFMPGKMNYEEYFRFNDRKTEEEQYINFLIGLSPAMLQRSYLVDPSRADFQAKKGPSTPMSVKFCAGIAGTYALKILLNRGPVLAAPWGLHFDGYRDKFVKTWRPFGNRHPWQRLMFAIAKRVVLKN</sequence>
<evidence type="ECO:0000313" key="3">
    <source>
        <dbReference type="Proteomes" id="UP001166251"/>
    </source>
</evidence>
<feature type="domain" description="THIF-type NAD/FAD binding fold" evidence="1">
    <location>
        <begin position="9"/>
        <end position="261"/>
    </location>
</feature>